<evidence type="ECO:0000313" key="3">
    <source>
        <dbReference type="Proteomes" id="UP000319257"/>
    </source>
</evidence>
<keyword evidence="1" id="KW-0732">Signal</keyword>
<dbReference type="GeneID" id="41977617"/>
<organism evidence="2 3">
    <name type="scientific">Thyridium curvatum</name>
    <dbReference type="NCBI Taxonomy" id="1093900"/>
    <lineage>
        <taxon>Eukaryota</taxon>
        <taxon>Fungi</taxon>
        <taxon>Dikarya</taxon>
        <taxon>Ascomycota</taxon>
        <taxon>Pezizomycotina</taxon>
        <taxon>Sordariomycetes</taxon>
        <taxon>Sordariomycetidae</taxon>
        <taxon>Thyridiales</taxon>
        <taxon>Thyridiaceae</taxon>
        <taxon>Thyridium</taxon>
    </lineage>
</organism>
<dbReference type="EMBL" id="SKBQ01000080">
    <property type="protein sequence ID" value="TPX08103.1"/>
    <property type="molecule type" value="Genomic_DNA"/>
</dbReference>
<evidence type="ECO:0000313" key="2">
    <source>
        <dbReference type="EMBL" id="TPX08103.1"/>
    </source>
</evidence>
<comment type="caution">
    <text evidence="2">The sequence shown here is derived from an EMBL/GenBank/DDBJ whole genome shotgun (WGS) entry which is preliminary data.</text>
</comment>
<name>A0A507AKT7_9PEZI</name>
<accession>A0A507AKT7</accession>
<feature type="signal peptide" evidence="1">
    <location>
        <begin position="1"/>
        <end position="16"/>
    </location>
</feature>
<dbReference type="AlphaFoldDB" id="A0A507AKT7"/>
<dbReference type="RefSeq" id="XP_030989814.1">
    <property type="nucleotide sequence ID" value="XM_031132758.1"/>
</dbReference>
<protein>
    <submittedName>
        <fullName evidence="2">Uncharacterized protein</fullName>
    </submittedName>
</protein>
<gene>
    <name evidence="2" type="ORF">E0L32_010170</name>
</gene>
<evidence type="ECO:0000256" key="1">
    <source>
        <dbReference type="SAM" id="SignalP"/>
    </source>
</evidence>
<feature type="chain" id="PRO_5021466685" evidence="1">
    <location>
        <begin position="17"/>
        <end position="95"/>
    </location>
</feature>
<proteinExistence type="predicted"/>
<reference evidence="2 3" key="1">
    <citation type="submission" date="2019-06" db="EMBL/GenBank/DDBJ databases">
        <title>Draft genome sequence of the filamentous fungus Phialemoniopsis curvata isolated from diesel fuel.</title>
        <authorList>
            <person name="Varaljay V.A."/>
            <person name="Lyon W.J."/>
            <person name="Crouch A.L."/>
            <person name="Drake C.E."/>
            <person name="Hollomon J.M."/>
            <person name="Nadeau L.J."/>
            <person name="Nunn H.S."/>
            <person name="Stevenson B.S."/>
            <person name="Bojanowski C.L."/>
            <person name="Crookes-Goodson W.J."/>
        </authorList>
    </citation>
    <scope>NUCLEOTIDE SEQUENCE [LARGE SCALE GENOMIC DNA]</scope>
    <source>
        <strain evidence="2 3">D216</strain>
    </source>
</reference>
<dbReference type="Proteomes" id="UP000319257">
    <property type="component" value="Unassembled WGS sequence"/>
</dbReference>
<keyword evidence="3" id="KW-1185">Reference proteome</keyword>
<dbReference type="InParanoid" id="A0A507AKT7"/>
<sequence length="95" mass="10008">MHHVLNLILVATAATALVLPEGSKISAPILKIIDDMAQPAPAPPVPAPATPAICFWSLYCDDACKDSSTFCKSDGTIDSKDKKCRDSCSCFHACG</sequence>